<dbReference type="PANTHER" id="PTHR33867">
    <property type="entry name" value="RIBOSOME MATURATION FACTOR RIMP"/>
    <property type="match status" value="1"/>
</dbReference>
<proteinExistence type="inferred from homology"/>
<comment type="function">
    <text evidence="3">Required for maturation of 30S ribosomal subunits.</text>
</comment>
<dbReference type="InterPro" id="IPR036847">
    <property type="entry name" value="RimP_C_sf"/>
</dbReference>
<dbReference type="InterPro" id="IPR035956">
    <property type="entry name" value="RimP_N_sf"/>
</dbReference>
<comment type="similarity">
    <text evidence="3">Belongs to the RimP family.</text>
</comment>
<comment type="caution">
    <text evidence="6">The sequence shown here is derived from an EMBL/GenBank/DDBJ whole genome shotgun (WGS) entry which is preliminary data.</text>
</comment>
<dbReference type="HAMAP" id="MF_01077">
    <property type="entry name" value="RimP"/>
    <property type="match status" value="1"/>
</dbReference>
<protein>
    <recommendedName>
        <fullName evidence="3">Ribosome maturation factor RimP</fullName>
    </recommendedName>
</protein>
<dbReference type="RefSeq" id="WP_249097075.1">
    <property type="nucleotide sequence ID" value="NZ_JAMAST010000002.1"/>
</dbReference>
<dbReference type="NCBIfam" id="NF000928">
    <property type="entry name" value="PRK00092.1-2"/>
    <property type="match status" value="1"/>
</dbReference>
<evidence type="ECO:0000256" key="2">
    <source>
        <dbReference type="ARBA" id="ARBA00022517"/>
    </source>
</evidence>
<gene>
    <name evidence="3 6" type="primary">rimP</name>
    <name evidence="6" type="ORF">M3N64_02680</name>
</gene>
<dbReference type="EMBL" id="JAMAST010000002">
    <property type="protein sequence ID" value="MCL1630848.1"/>
    <property type="molecule type" value="Genomic_DNA"/>
</dbReference>
<feature type="domain" description="Ribosome maturation factor RimP C-terminal" evidence="5">
    <location>
        <begin position="88"/>
        <end position="156"/>
    </location>
</feature>
<dbReference type="CDD" id="cd01734">
    <property type="entry name" value="YlxS_C"/>
    <property type="match status" value="1"/>
</dbReference>
<dbReference type="InterPro" id="IPR028998">
    <property type="entry name" value="RimP_C"/>
</dbReference>
<dbReference type="PANTHER" id="PTHR33867:SF1">
    <property type="entry name" value="RIBOSOME MATURATION FACTOR RIMP"/>
    <property type="match status" value="1"/>
</dbReference>
<feature type="domain" description="Ribosome maturation factor RimP N-terminal" evidence="4">
    <location>
        <begin position="12"/>
        <end position="85"/>
    </location>
</feature>
<dbReference type="InterPro" id="IPR028989">
    <property type="entry name" value="RimP_N"/>
</dbReference>
<organism evidence="6 7">
    <name type="scientific">Sporolactobacillus mangiferae</name>
    <dbReference type="NCBI Taxonomy" id="2940498"/>
    <lineage>
        <taxon>Bacteria</taxon>
        <taxon>Bacillati</taxon>
        <taxon>Bacillota</taxon>
        <taxon>Bacilli</taxon>
        <taxon>Bacillales</taxon>
        <taxon>Sporolactobacillaceae</taxon>
        <taxon>Sporolactobacillus</taxon>
    </lineage>
</organism>
<name>A0ABT0M887_9BACL</name>
<dbReference type="Proteomes" id="UP001203004">
    <property type="component" value="Unassembled WGS sequence"/>
</dbReference>
<evidence type="ECO:0000256" key="3">
    <source>
        <dbReference type="HAMAP-Rule" id="MF_01077"/>
    </source>
</evidence>
<dbReference type="SUPFAM" id="SSF74942">
    <property type="entry name" value="YhbC-like, C-terminal domain"/>
    <property type="match status" value="1"/>
</dbReference>
<reference evidence="6 7" key="1">
    <citation type="submission" date="2022-05" db="EMBL/GenBank/DDBJ databases">
        <title>Sporolactobacillus sp nov CPB3-1, isolated from tree bark (Mangifera indica L.).</title>
        <authorList>
            <person name="Phuengjayaem S."/>
            <person name="Tanasupawat S."/>
        </authorList>
    </citation>
    <scope>NUCLEOTIDE SEQUENCE [LARGE SCALE GENOMIC DNA]</scope>
    <source>
        <strain evidence="6 7">CPB3-1</strain>
    </source>
</reference>
<sequence>MAGVIAKMTDDLISPILSEMNLELVDVEYVKEGKNYFLRVFIDTPNGGIDLDTCAAVSEKLSEALDKKDPIKDAYFLEVSSPGAERPLKKFADFEKAVGKDVHLTTYEPIDGSKVFEGKLTEVNKDFVVLAIKNKTRVTHVTLPFDKIASSRLAILF</sequence>
<evidence type="ECO:0000259" key="4">
    <source>
        <dbReference type="Pfam" id="PF02576"/>
    </source>
</evidence>
<evidence type="ECO:0000313" key="6">
    <source>
        <dbReference type="EMBL" id="MCL1630848.1"/>
    </source>
</evidence>
<dbReference type="Gene3D" id="2.30.30.180">
    <property type="entry name" value="Ribosome maturation factor RimP, C-terminal domain"/>
    <property type="match status" value="1"/>
</dbReference>
<evidence type="ECO:0000256" key="1">
    <source>
        <dbReference type="ARBA" id="ARBA00022490"/>
    </source>
</evidence>
<dbReference type="SUPFAM" id="SSF75420">
    <property type="entry name" value="YhbC-like, N-terminal domain"/>
    <property type="match status" value="1"/>
</dbReference>
<dbReference type="Pfam" id="PF02576">
    <property type="entry name" value="RimP_N"/>
    <property type="match status" value="1"/>
</dbReference>
<keyword evidence="7" id="KW-1185">Reference proteome</keyword>
<dbReference type="InterPro" id="IPR003728">
    <property type="entry name" value="Ribosome_maturation_RimP"/>
</dbReference>
<evidence type="ECO:0000259" key="5">
    <source>
        <dbReference type="Pfam" id="PF17384"/>
    </source>
</evidence>
<evidence type="ECO:0000313" key="7">
    <source>
        <dbReference type="Proteomes" id="UP001203004"/>
    </source>
</evidence>
<keyword evidence="2 3" id="KW-0690">Ribosome biogenesis</keyword>
<dbReference type="Pfam" id="PF17384">
    <property type="entry name" value="DUF150_C"/>
    <property type="match status" value="1"/>
</dbReference>
<keyword evidence="1 3" id="KW-0963">Cytoplasm</keyword>
<accession>A0ABT0M887</accession>
<comment type="subcellular location">
    <subcellularLocation>
        <location evidence="3">Cytoplasm</location>
    </subcellularLocation>
</comment>
<dbReference type="Gene3D" id="3.30.300.70">
    <property type="entry name" value="RimP-like superfamily, N-terminal"/>
    <property type="match status" value="1"/>
</dbReference>